<feature type="chain" id="PRO_5045521935" evidence="2">
    <location>
        <begin position="21"/>
        <end position="105"/>
    </location>
</feature>
<evidence type="ECO:0000256" key="1">
    <source>
        <dbReference type="SAM" id="MobiDB-lite"/>
    </source>
</evidence>
<name>A0ABS6WLL7_9HYPH</name>
<dbReference type="RefSeq" id="WP_219200827.1">
    <property type="nucleotide sequence ID" value="NZ_JAHWQX010000002.1"/>
</dbReference>
<gene>
    <name evidence="3" type="ORF">KY465_06170</name>
</gene>
<evidence type="ECO:0000313" key="3">
    <source>
        <dbReference type="EMBL" id="MBW3096859.1"/>
    </source>
</evidence>
<proteinExistence type="predicted"/>
<feature type="signal peptide" evidence="2">
    <location>
        <begin position="1"/>
        <end position="20"/>
    </location>
</feature>
<evidence type="ECO:0000256" key="2">
    <source>
        <dbReference type="SAM" id="SignalP"/>
    </source>
</evidence>
<feature type="compositionally biased region" description="Polar residues" evidence="1">
    <location>
        <begin position="45"/>
        <end position="55"/>
    </location>
</feature>
<sequence length="105" mass="10799">MNKLIIALGVAALTSTAAFADGSTALDANFLPQETAAFTTAAPMAQNNEQSNLQRGVSPRASGPSFDGTIDYTATASIGDDASVSGNGYVQLWTQPRLGDGVRAY</sequence>
<dbReference type="Proteomes" id="UP001430804">
    <property type="component" value="Unassembled WGS sequence"/>
</dbReference>
<reference evidence="3" key="1">
    <citation type="submission" date="2021-07" db="EMBL/GenBank/DDBJ databases">
        <title>Pseudohoeflea marina sp. nov. a polyhydroxyalcanoate-producing bacterium.</title>
        <authorList>
            <person name="Zheng W."/>
            <person name="Yu S."/>
            <person name="Huang Y."/>
        </authorList>
    </citation>
    <scope>NUCLEOTIDE SEQUENCE</scope>
    <source>
        <strain evidence="3">DP4N28-3</strain>
    </source>
</reference>
<keyword evidence="4" id="KW-1185">Reference proteome</keyword>
<feature type="region of interest" description="Disordered" evidence="1">
    <location>
        <begin position="45"/>
        <end position="68"/>
    </location>
</feature>
<keyword evidence="2" id="KW-0732">Signal</keyword>
<accession>A0ABS6WLL7</accession>
<comment type="caution">
    <text evidence="3">The sequence shown here is derived from an EMBL/GenBank/DDBJ whole genome shotgun (WGS) entry which is preliminary data.</text>
</comment>
<evidence type="ECO:0000313" key="4">
    <source>
        <dbReference type="Proteomes" id="UP001430804"/>
    </source>
</evidence>
<dbReference type="EMBL" id="JAHWQX010000002">
    <property type="protein sequence ID" value="MBW3096859.1"/>
    <property type="molecule type" value="Genomic_DNA"/>
</dbReference>
<protein>
    <submittedName>
        <fullName evidence="3">Uncharacterized protein</fullName>
    </submittedName>
</protein>
<organism evidence="3 4">
    <name type="scientific">Pseudohoeflea coraliihabitans</name>
    <dbReference type="NCBI Taxonomy" id="2860393"/>
    <lineage>
        <taxon>Bacteria</taxon>
        <taxon>Pseudomonadati</taxon>
        <taxon>Pseudomonadota</taxon>
        <taxon>Alphaproteobacteria</taxon>
        <taxon>Hyphomicrobiales</taxon>
        <taxon>Rhizobiaceae</taxon>
        <taxon>Pseudohoeflea</taxon>
    </lineage>
</organism>